<feature type="domain" description="Homeobox" evidence="7">
    <location>
        <begin position="153"/>
        <end position="213"/>
    </location>
</feature>
<protein>
    <recommendedName>
        <fullName evidence="7">Homeobox domain-containing protein</fullName>
    </recommendedName>
</protein>
<evidence type="ECO:0000256" key="1">
    <source>
        <dbReference type="ARBA" id="ARBA00023125"/>
    </source>
</evidence>
<dbReference type="PROSITE" id="PS00027">
    <property type="entry name" value="HOMEOBOX_1"/>
    <property type="match status" value="1"/>
</dbReference>
<keyword evidence="3 4" id="KW-0539">Nucleus</keyword>
<dbReference type="InterPro" id="IPR052631">
    <property type="entry name" value="Paired_homeobox_Bicoid"/>
</dbReference>
<feature type="compositionally biased region" description="Low complexity" evidence="6">
    <location>
        <begin position="271"/>
        <end position="286"/>
    </location>
</feature>
<dbReference type="InterPro" id="IPR001356">
    <property type="entry name" value="HD"/>
</dbReference>
<feature type="region of interest" description="Disordered" evidence="6">
    <location>
        <begin position="19"/>
        <end position="84"/>
    </location>
</feature>
<evidence type="ECO:0000313" key="9">
    <source>
        <dbReference type="Proteomes" id="UP001212841"/>
    </source>
</evidence>
<dbReference type="PANTHER" id="PTHR46255:SF3">
    <property type="entry name" value="HOMEOBOX DOMAIN-CONTAINING PROTEIN"/>
    <property type="match status" value="1"/>
</dbReference>
<dbReference type="GO" id="GO:0000981">
    <property type="term" value="F:DNA-binding transcription factor activity, RNA polymerase II-specific"/>
    <property type="evidence" value="ECO:0007669"/>
    <property type="project" value="InterPro"/>
</dbReference>
<evidence type="ECO:0000256" key="5">
    <source>
        <dbReference type="RuleBase" id="RU000682"/>
    </source>
</evidence>
<dbReference type="CDD" id="cd00086">
    <property type="entry name" value="homeodomain"/>
    <property type="match status" value="1"/>
</dbReference>
<keyword evidence="2 4" id="KW-0371">Homeobox</keyword>
<dbReference type="SUPFAM" id="SSF46689">
    <property type="entry name" value="Homeodomain-like"/>
    <property type="match status" value="1"/>
</dbReference>
<evidence type="ECO:0000259" key="7">
    <source>
        <dbReference type="PROSITE" id="PS50071"/>
    </source>
</evidence>
<dbReference type="GO" id="GO:0005634">
    <property type="term" value="C:nucleus"/>
    <property type="evidence" value="ECO:0007669"/>
    <property type="project" value="UniProtKB-SubCell"/>
</dbReference>
<dbReference type="SMART" id="SM00389">
    <property type="entry name" value="HOX"/>
    <property type="match status" value="1"/>
</dbReference>
<dbReference type="InterPro" id="IPR009057">
    <property type="entry name" value="Homeodomain-like_sf"/>
</dbReference>
<evidence type="ECO:0000256" key="3">
    <source>
        <dbReference type="ARBA" id="ARBA00023242"/>
    </source>
</evidence>
<keyword evidence="1 4" id="KW-0238">DNA-binding</keyword>
<keyword evidence="9" id="KW-1185">Reference proteome</keyword>
<dbReference type="Pfam" id="PF00046">
    <property type="entry name" value="Homeodomain"/>
    <property type="match status" value="1"/>
</dbReference>
<sequence>MARKTLGISPTTLATASLYPSYASNEPITPSPSYTSSPTLPYSHLGHATGLTPSTTRPESSIKVSTTRASMPPPPSDATVGVRRKSMSSVLDSLHYTKRVKRSVSPEPMCHPPALQKEIQVPIDEILQEERRLCGQAAKPPAPCVRWTTDASGKKKKARHLTTPFQTRVLRQVLAYTAFPSTEQRAHLAMEMGMTPRGVQIWFQNQRQKAKARQLAQMHMSKAAHRAMHRPLRSASAGPTHFPYREDDSDLLSIPEWGQPPYSLHESDEMSPTSSNSPDSFSLPHSPLNTPSEYDDEEGIDASMPLHHPPETSGRPDAPTLPPTPMYAEHSYSPTQYHTTSVKHGHLATPHYAYTIRQSHKEVKVLPRQPLANVLTGSSGVMGLGVEASDRSGGEGLNSSEWPQQWP</sequence>
<dbReference type="InterPro" id="IPR017970">
    <property type="entry name" value="Homeobox_CS"/>
</dbReference>
<dbReference type="AlphaFoldDB" id="A0AAD5SC54"/>
<name>A0AAD5SC54_9FUNG</name>
<feature type="region of interest" description="Disordered" evidence="6">
    <location>
        <begin position="234"/>
        <end position="328"/>
    </location>
</feature>
<feature type="compositionally biased region" description="Polar residues" evidence="6">
    <location>
        <begin position="51"/>
        <end position="69"/>
    </location>
</feature>
<dbReference type="PROSITE" id="PS50071">
    <property type="entry name" value="HOMEOBOX_2"/>
    <property type="match status" value="1"/>
</dbReference>
<evidence type="ECO:0000313" key="8">
    <source>
        <dbReference type="EMBL" id="KAJ3050848.1"/>
    </source>
</evidence>
<accession>A0AAD5SC54</accession>
<evidence type="ECO:0000256" key="4">
    <source>
        <dbReference type="PROSITE-ProRule" id="PRU00108"/>
    </source>
</evidence>
<comment type="subcellular location">
    <subcellularLocation>
        <location evidence="4 5">Nucleus</location>
    </subcellularLocation>
</comment>
<feature type="compositionally biased region" description="Polar residues" evidence="6">
    <location>
        <begin position="397"/>
        <end position="407"/>
    </location>
</feature>
<proteinExistence type="predicted"/>
<feature type="region of interest" description="Disordered" evidence="6">
    <location>
        <begin position="139"/>
        <end position="160"/>
    </location>
</feature>
<dbReference type="EMBL" id="JADGJD010000464">
    <property type="protein sequence ID" value="KAJ3050848.1"/>
    <property type="molecule type" value="Genomic_DNA"/>
</dbReference>
<feature type="DNA-binding region" description="Homeobox" evidence="4">
    <location>
        <begin position="155"/>
        <end position="214"/>
    </location>
</feature>
<gene>
    <name evidence="8" type="ORF">HK097_008166</name>
</gene>
<dbReference type="Gene3D" id="1.10.10.60">
    <property type="entry name" value="Homeodomain-like"/>
    <property type="match status" value="1"/>
</dbReference>
<dbReference type="PANTHER" id="PTHR46255">
    <property type="entry name" value="SHORT STATURE HOMEOBOX"/>
    <property type="match status" value="1"/>
</dbReference>
<feature type="compositionally biased region" description="Low complexity" evidence="6">
    <location>
        <begin position="27"/>
        <end position="43"/>
    </location>
</feature>
<evidence type="ECO:0000256" key="2">
    <source>
        <dbReference type="ARBA" id="ARBA00023155"/>
    </source>
</evidence>
<organism evidence="8 9">
    <name type="scientific">Rhizophlyctis rosea</name>
    <dbReference type="NCBI Taxonomy" id="64517"/>
    <lineage>
        <taxon>Eukaryota</taxon>
        <taxon>Fungi</taxon>
        <taxon>Fungi incertae sedis</taxon>
        <taxon>Chytridiomycota</taxon>
        <taxon>Chytridiomycota incertae sedis</taxon>
        <taxon>Chytridiomycetes</taxon>
        <taxon>Rhizophlyctidales</taxon>
        <taxon>Rhizophlyctidaceae</taxon>
        <taxon>Rhizophlyctis</taxon>
    </lineage>
</organism>
<comment type="caution">
    <text evidence="8">The sequence shown here is derived from an EMBL/GenBank/DDBJ whole genome shotgun (WGS) entry which is preliminary data.</text>
</comment>
<dbReference type="GO" id="GO:1990837">
    <property type="term" value="F:sequence-specific double-stranded DNA binding"/>
    <property type="evidence" value="ECO:0007669"/>
    <property type="project" value="TreeGrafter"/>
</dbReference>
<evidence type="ECO:0000256" key="6">
    <source>
        <dbReference type="SAM" id="MobiDB-lite"/>
    </source>
</evidence>
<dbReference type="Proteomes" id="UP001212841">
    <property type="component" value="Unassembled WGS sequence"/>
</dbReference>
<feature type="region of interest" description="Disordered" evidence="6">
    <location>
        <begin position="375"/>
        <end position="407"/>
    </location>
</feature>
<reference evidence="8" key="1">
    <citation type="submission" date="2020-05" db="EMBL/GenBank/DDBJ databases">
        <title>Phylogenomic resolution of chytrid fungi.</title>
        <authorList>
            <person name="Stajich J.E."/>
            <person name="Amses K."/>
            <person name="Simmons R."/>
            <person name="Seto K."/>
            <person name="Myers J."/>
            <person name="Bonds A."/>
            <person name="Quandt C.A."/>
            <person name="Barry K."/>
            <person name="Liu P."/>
            <person name="Grigoriev I."/>
            <person name="Longcore J.E."/>
            <person name="James T.Y."/>
        </authorList>
    </citation>
    <scope>NUCLEOTIDE SEQUENCE</scope>
    <source>
        <strain evidence="8">JEL0318</strain>
    </source>
</reference>